<organism evidence="8 9">
    <name type="scientific">Sporolactobacillus kofuensis</name>
    <dbReference type="NCBI Taxonomy" id="269672"/>
    <lineage>
        <taxon>Bacteria</taxon>
        <taxon>Bacillati</taxon>
        <taxon>Bacillota</taxon>
        <taxon>Bacilli</taxon>
        <taxon>Bacillales</taxon>
        <taxon>Sporolactobacillaceae</taxon>
        <taxon>Sporolactobacillus</taxon>
    </lineage>
</organism>
<feature type="domain" description="Peptidase M3A/M3B catalytic" evidence="7">
    <location>
        <begin position="3"/>
        <end position="200"/>
    </location>
</feature>
<evidence type="ECO:0000256" key="6">
    <source>
        <dbReference type="RuleBase" id="RU003435"/>
    </source>
</evidence>
<keyword evidence="2 6" id="KW-0479">Metal-binding</keyword>
<evidence type="ECO:0000313" key="9">
    <source>
        <dbReference type="Proteomes" id="UP001596267"/>
    </source>
</evidence>
<reference evidence="9" key="1">
    <citation type="journal article" date="2019" name="Int. J. Syst. Evol. Microbiol.">
        <title>The Global Catalogue of Microorganisms (GCM) 10K type strain sequencing project: providing services to taxonomists for standard genome sequencing and annotation.</title>
        <authorList>
            <consortium name="The Broad Institute Genomics Platform"/>
            <consortium name="The Broad Institute Genome Sequencing Center for Infectious Disease"/>
            <person name="Wu L."/>
            <person name="Ma J."/>
        </authorList>
    </citation>
    <scope>NUCLEOTIDE SEQUENCE [LARGE SCALE GENOMIC DNA]</scope>
    <source>
        <strain evidence="9">CCUG 42001</strain>
    </source>
</reference>
<dbReference type="InterPro" id="IPR042088">
    <property type="entry name" value="OligoPept_F_C"/>
</dbReference>
<comment type="cofactor">
    <cofactor evidence="6">
        <name>Zn(2+)</name>
        <dbReference type="ChEBI" id="CHEBI:29105"/>
    </cofactor>
    <text evidence="6">Binds 1 zinc ion.</text>
</comment>
<evidence type="ECO:0000256" key="2">
    <source>
        <dbReference type="ARBA" id="ARBA00022723"/>
    </source>
</evidence>
<sequence>MLTLAHEFGHAGHFMLAQKKQKLANYDPSLFFVEAPSTMNELILAHYLKKNATNDAMKRSVTERLLSTYYHNFVTHLLEGVYQRKVFRIAESGEALTASRLTDLFNETLKGFWGDAIQLEASDGLTWMRQPHYYSGLYSYTYSAGLTVATAVAEQIVHEGQPAIDRWLSVLKEGGRLTPQKLIEKAHVDILNPETIRQAVAYVGTLVDQMKTPSITND</sequence>
<dbReference type="PANTHER" id="PTHR11804:SF45">
    <property type="entry name" value="SIMILAR TO OLIGOENDOPEPTIDASE"/>
    <property type="match status" value="1"/>
</dbReference>
<name>A0ABW1WEW6_9BACL</name>
<dbReference type="InterPro" id="IPR001567">
    <property type="entry name" value="Pept_M3A_M3B_dom"/>
</dbReference>
<dbReference type="Pfam" id="PF01432">
    <property type="entry name" value="Peptidase_M3"/>
    <property type="match status" value="1"/>
</dbReference>
<dbReference type="SUPFAM" id="SSF55486">
    <property type="entry name" value="Metalloproteases ('zincins'), catalytic domain"/>
    <property type="match status" value="1"/>
</dbReference>
<evidence type="ECO:0000313" key="8">
    <source>
        <dbReference type="EMBL" id="MFC6386916.1"/>
    </source>
</evidence>
<dbReference type="PANTHER" id="PTHR11804">
    <property type="entry name" value="PROTEASE M3 THIMET OLIGOPEPTIDASE-RELATED"/>
    <property type="match status" value="1"/>
</dbReference>
<keyword evidence="1 6" id="KW-0645">Protease</keyword>
<keyword evidence="5 6" id="KW-0482">Metalloprotease</keyword>
<evidence type="ECO:0000256" key="1">
    <source>
        <dbReference type="ARBA" id="ARBA00022670"/>
    </source>
</evidence>
<dbReference type="RefSeq" id="WP_354327285.1">
    <property type="nucleotide sequence ID" value="NZ_JAMXWN010000009.1"/>
</dbReference>
<keyword evidence="4 6" id="KW-0862">Zinc</keyword>
<evidence type="ECO:0000256" key="4">
    <source>
        <dbReference type="ARBA" id="ARBA00022833"/>
    </source>
</evidence>
<evidence type="ECO:0000256" key="5">
    <source>
        <dbReference type="ARBA" id="ARBA00023049"/>
    </source>
</evidence>
<dbReference type="EMBL" id="JBHSTQ010000009">
    <property type="protein sequence ID" value="MFC6386916.1"/>
    <property type="molecule type" value="Genomic_DNA"/>
</dbReference>
<comment type="similarity">
    <text evidence="6">Belongs to the peptidase M3 family.</text>
</comment>
<proteinExistence type="inferred from homology"/>
<gene>
    <name evidence="8" type="ORF">ACFP7A_09905</name>
</gene>
<keyword evidence="3 6" id="KW-0378">Hydrolase</keyword>
<keyword evidence="9" id="KW-1185">Reference proteome</keyword>
<evidence type="ECO:0000259" key="7">
    <source>
        <dbReference type="Pfam" id="PF01432"/>
    </source>
</evidence>
<dbReference type="InterPro" id="IPR045090">
    <property type="entry name" value="Pept_M3A_M3B"/>
</dbReference>
<dbReference type="Gene3D" id="1.10.1370.20">
    <property type="entry name" value="Oligoendopeptidase f, C-terminal domain"/>
    <property type="match status" value="1"/>
</dbReference>
<evidence type="ECO:0000256" key="3">
    <source>
        <dbReference type="ARBA" id="ARBA00022801"/>
    </source>
</evidence>
<accession>A0ABW1WEW6</accession>
<comment type="caution">
    <text evidence="8">The sequence shown here is derived from an EMBL/GenBank/DDBJ whole genome shotgun (WGS) entry which is preliminary data.</text>
</comment>
<dbReference type="Proteomes" id="UP001596267">
    <property type="component" value="Unassembled WGS sequence"/>
</dbReference>
<protein>
    <submittedName>
        <fullName evidence="8">M3 family metallopeptidase</fullName>
    </submittedName>
</protein>